<protein>
    <submittedName>
        <fullName evidence="2">Indole-3-acetic acid-induced protein ARG7</fullName>
    </submittedName>
</protein>
<dbReference type="PANTHER" id="PTHR31374">
    <property type="entry name" value="AUXIN-INDUCED PROTEIN-LIKE-RELATED"/>
    <property type="match status" value="1"/>
</dbReference>
<dbReference type="AlphaFoldDB" id="A0A2I0AMY0"/>
<dbReference type="GO" id="GO:0009733">
    <property type="term" value="P:response to auxin"/>
    <property type="evidence" value="ECO:0007669"/>
    <property type="project" value="InterPro"/>
</dbReference>
<organism evidence="2 3">
    <name type="scientific">Apostasia shenzhenica</name>
    <dbReference type="NCBI Taxonomy" id="1088818"/>
    <lineage>
        <taxon>Eukaryota</taxon>
        <taxon>Viridiplantae</taxon>
        <taxon>Streptophyta</taxon>
        <taxon>Embryophyta</taxon>
        <taxon>Tracheophyta</taxon>
        <taxon>Spermatophyta</taxon>
        <taxon>Magnoliopsida</taxon>
        <taxon>Liliopsida</taxon>
        <taxon>Asparagales</taxon>
        <taxon>Orchidaceae</taxon>
        <taxon>Apostasioideae</taxon>
        <taxon>Apostasia</taxon>
    </lineage>
</organism>
<comment type="similarity">
    <text evidence="1">Belongs to the ARG7 family.</text>
</comment>
<dbReference type="Pfam" id="PF02519">
    <property type="entry name" value="Auxin_inducible"/>
    <property type="match status" value="1"/>
</dbReference>
<accession>A0A2I0AMY0</accession>
<evidence type="ECO:0000313" key="2">
    <source>
        <dbReference type="EMBL" id="PKA56920.1"/>
    </source>
</evidence>
<evidence type="ECO:0000313" key="3">
    <source>
        <dbReference type="Proteomes" id="UP000236161"/>
    </source>
</evidence>
<keyword evidence="3" id="KW-1185">Reference proteome</keyword>
<dbReference type="PANTHER" id="PTHR31374:SF118">
    <property type="entry name" value="OS01G0924966 PROTEIN"/>
    <property type="match status" value="1"/>
</dbReference>
<proteinExistence type="inferred from homology"/>
<sequence>MERITRSCGEKRRPKGLMTKALQGCRSLTRLMRGGETAAPAGWVGVRVGPAKERFLVRAVWMNHCLFRRLLDEAETEYGYATQGALELPCSVELFRWVLWEVEQEESDGGCGGGGGMSPLLCGLAASPKTVMGVGRGLGGYRLLCPPRVAAGGF</sequence>
<gene>
    <name evidence="2" type="primary">ARG7</name>
    <name evidence="2" type="ORF">AXF42_Ash002223</name>
</gene>
<name>A0A2I0AMY0_9ASPA</name>
<dbReference type="InterPro" id="IPR003676">
    <property type="entry name" value="SAUR_fam"/>
</dbReference>
<reference evidence="2 3" key="1">
    <citation type="journal article" date="2017" name="Nature">
        <title>The Apostasia genome and the evolution of orchids.</title>
        <authorList>
            <person name="Zhang G.Q."/>
            <person name="Liu K.W."/>
            <person name="Li Z."/>
            <person name="Lohaus R."/>
            <person name="Hsiao Y.Y."/>
            <person name="Niu S.C."/>
            <person name="Wang J.Y."/>
            <person name="Lin Y.C."/>
            <person name="Xu Q."/>
            <person name="Chen L.J."/>
            <person name="Yoshida K."/>
            <person name="Fujiwara S."/>
            <person name="Wang Z.W."/>
            <person name="Zhang Y.Q."/>
            <person name="Mitsuda N."/>
            <person name="Wang M."/>
            <person name="Liu G.H."/>
            <person name="Pecoraro L."/>
            <person name="Huang H.X."/>
            <person name="Xiao X.J."/>
            <person name="Lin M."/>
            <person name="Wu X.Y."/>
            <person name="Wu W.L."/>
            <person name="Chen Y.Y."/>
            <person name="Chang S.B."/>
            <person name="Sakamoto S."/>
            <person name="Ohme-Takagi M."/>
            <person name="Yagi M."/>
            <person name="Zeng S.J."/>
            <person name="Shen C.Y."/>
            <person name="Yeh C.M."/>
            <person name="Luo Y.B."/>
            <person name="Tsai W.C."/>
            <person name="Van de Peer Y."/>
            <person name="Liu Z.J."/>
        </authorList>
    </citation>
    <scope>NUCLEOTIDE SEQUENCE [LARGE SCALE GENOMIC DNA]</scope>
    <source>
        <strain evidence="3">cv. Shenzhen</strain>
        <tissue evidence="2">Stem</tissue>
    </source>
</reference>
<evidence type="ECO:0000256" key="1">
    <source>
        <dbReference type="ARBA" id="ARBA00006974"/>
    </source>
</evidence>
<dbReference type="EMBL" id="KZ451969">
    <property type="protein sequence ID" value="PKA56920.1"/>
    <property type="molecule type" value="Genomic_DNA"/>
</dbReference>
<dbReference type="OrthoDB" id="660486at2759"/>
<dbReference type="STRING" id="1088818.A0A2I0AMY0"/>
<dbReference type="Proteomes" id="UP000236161">
    <property type="component" value="Unassembled WGS sequence"/>
</dbReference>